<evidence type="ECO:0000256" key="5">
    <source>
        <dbReference type="ARBA" id="ARBA00023242"/>
    </source>
</evidence>
<proteinExistence type="predicted"/>
<evidence type="ECO:0000256" key="4">
    <source>
        <dbReference type="ARBA" id="ARBA00023163"/>
    </source>
</evidence>
<evidence type="ECO:0000313" key="8">
    <source>
        <dbReference type="EMBL" id="RWR87712.1"/>
    </source>
</evidence>
<dbReference type="Proteomes" id="UP000283530">
    <property type="component" value="Unassembled WGS sequence"/>
</dbReference>
<dbReference type="GO" id="GO:0010052">
    <property type="term" value="P:guard cell differentiation"/>
    <property type="evidence" value="ECO:0007669"/>
    <property type="project" value="InterPro"/>
</dbReference>
<evidence type="ECO:0000256" key="2">
    <source>
        <dbReference type="ARBA" id="ARBA00023015"/>
    </source>
</evidence>
<dbReference type="PROSITE" id="PS50888">
    <property type="entry name" value="BHLH"/>
    <property type="match status" value="1"/>
</dbReference>
<dbReference type="PANTHER" id="PTHR46684">
    <property type="entry name" value="TRANSCRIPTION FACTOR FAMA"/>
    <property type="match status" value="1"/>
</dbReference>
<gene>
    <name evidence="8" type="ORF">CKAN_01666800</name>
</gene>
<evidence type="ECO:0000256" key="1">
    <source>
        <dbReference type="ARBA" id="ARBA00004123"/>
    </source>
</evidence>
<dbReference type="InterPro" id="IPR044283">
    <property type="entry name" value="FAMA/SPEECHLESS/MUTE-like"/>
</dbReference>
<sequence>MERLQGPINPGFFGEHLNVEPLEEGNALDFSYLSFLNAENSRLEDPFSNPTSFHDKMPFLQMLEGFECPPISSLTEPNFQLLLRMQQEKNPWKKNTEIPPLELESCITHTSESLSPVKSETKDQQYPHSSSYPEVVSSNCIQTPNSPEKWKKNSNSGSSFAQIAKQLPPIREKRKRKRTRPSKNSEEVENQRMTHIAVERNRRKQMNEHLNSLRSLMPTSFVQRGDQASIIGGAIDFIKELEQLLQSLQAQKQRQESEEEGQQSPSSSSSSPFKEFFRCPQYTSYSSQQSQYMLGSYIDGDPNHFRAESRSAVADIEVSVVQTHVNLKILSERRPGQLLKAIAALEDLYLAVLHLNVTSTDRSVLYSFNLKIEEGCKLGSADDIATAVHHIFSFINSI</sequence>
<dbReference type="PANTHER" id="PTHR46684:SF16">
    <property type="entry name" value="TRANSCRIPTION FACTOR BHLH67-LIKE ISOFORM X2"/>
    <property type="match status" value="1"/>
</dbReference>
<accession>A0A3S3N9A7</accession>
<dbReference type="InterPro" id="IPR036638">
    <property type="entry name" value="HLH_DNA-bd_sf"/>
</dbReference>
<dbReference type="SUPFAM" id="SSF47459">
    <property type="entry name" value="HLH, helix-loop-helix DNA-binding domain"/>
    <property type="match status" value="1"/>
</dbReference>
<dbReference type="InterPro" id="IPR054502">
    <property type="entry name" value="bHLH-TF_ACT-like_plant"/>
</dbReference>
<organism evidence="8 9">
    <name type="scientific">Cinnamomum micranthum f. kanehirae</name>
    <dbReference type="NCBI Taxonomy" id="337451"/>
    <lineage>
        <taxon>Eukaryota</taxon>
        <taxon>Viridiplantae</taxon>
        <taxon>Streptophyta</taxon>
        <taxon>Embryophyta</taxon>
        <taxon>Tracheophyta</taxon>
        <taxon>Spermatophyta</taxon>
        <taxon>Magnoliopsida</taxon>
        <taxon>Magnoliidae</taxon>
        <taxon>Laurales</taxon>
        <taxon>Lauraceae</taxon>
        <taxon>Cinnamomum</taxon>
    </lineage>
</organism>
<keyword evidence="3" id="KW-0238">DNA-binding</keyword>
<dbReference type="SMART" id="SM00353">
    <property type="entry name" value="HLH"/>
    <property type="match status" value="1"/>
</dbReference>
<dbReference type="GO" id="GO:0045893">
    <property type="term" value="P:positive regulation of DNA-templated transcription"/>
    <property type="evidence" value="ECO:0007669"/>
    <property type="project" value="TreeGrafter"/>
</dbReference>
<comment type="caution">
    <text evidence="8">The sequence shown here is derived from an EMBL/GenBank/DDBJ whole genome shotgun (WGS) entry which is preliminary data.</text>
</comment>
<feature type="compositionally biased region" description="Low complexity" evidence="6">
    <location>
        <begin position="262"/>
        <end position="274"/>
    </location>
</feature>
<dbReference type="GO" id="GO:0003677">
    <property type="term" value="F:DNA binding"/>
    <property type="evidence" value="ECO:0007669"/>
    <property type="project" value="UniProtKB-KW"/>
</dbReference>
<name>A0A3S3N9A7_9MAGN</name>
<feature type="region of interest" description="Disordered" evidence="6">
    <location>
        <begin position="249"/>
        <end position="274"/>
    </location>
</feature>
<dbReference type="GO" id="GO:0003700">
    <property type="term" value="F:DNA-binding transcription factor activity"/>
    <property type="evidence" value="ECO:0007669"/>
    <property type="project" value="InterPro"/>
</dbReference>
<dbReference type="Pfam" id="PF00010">
    <property type="entry name" value="HLH"/>
    <property type="match status" value="1"/>
</dbReference>
<feature type="domain" description="BHLH" evidence="7">
    <location>
        <begin position="190"/>
        <end position="241"/>
    </location>
</feature>
<dbReference type="AlphaFoldDB" id="A0A3S3N9A7"/>
<reference evidence="8 9" key="1">
    <citation type="journal article" date="2019" name="Nat. Plants">
        <title>Stout camphor tree genome fills gaps in understanding of flowering plant genome evolution.</title>
        <authorList>
            <person name="Chaw S.M."/>
            <person name="Liu Y.C."/>
            <person name="Wu Y.W."/>
            <person name="Wang H.Y."/>
            <person name="Lin C.I."/>
            <person name="Wu C.S."/>
            <person name="Ke H.M."/>
            <person name="Chang L.Y."/>
            <person name="Hsu C.Y."/>
            <person name="Yang H.T."/>
            <person name="Sudianto E."/>
            <person name="Hsu M.H."/>
            <person name="Wu K.P."/>
            <person name="Wang L.N."/>
            <person name="Leebens-Mack J.H."/>
            <person name="Tsai I.J."/>
        </authorList>
    </citation>
    <scope>NUCLEOTIDE SEQUENCE [LARGE SCALE GENOMIC DNA]</scope>
    <source>
        <strain evidence="9">cv. Chaw 1501</strain>
        <tissue evidence="8">Young leaves</tissue>
    </source>
</reference>
<evidence type="ECO:0000256" key="3">
    <source>
        <dbReference type="ARBA" id="ARBA00023125"/>
    </source>
</evidence>
<feature type="region of interest" description="Disordered" evidence="6">
    <location>
        <begin position="112"/>
        <end position="191"/>
    </location>
</feature>
<dbReference type="InterPro" id="IPR011598">
    <property type="entry name" value="bHLH_dom"/>
</dbReference>
<dbReference type="GO" id="GO:0005634">
    <property type="term" value="C:nucleus"/>
    <property type="evidence" value="ECO:0007669"/>
    <property type="project" value="UniProtKB-SubCell"/>
</dbReference>
<keyword evidence="9" id="KW-1185">Reference proteome</keyword>
<dbReference type="OrthoDB" id="1918339at2759"/>
<dbReference type="GO" id="GO:0046983">
    <property type="term" value="F:protein dimerization activity"/>
    <property type="evidence" value="ECO:0007669"/>
    <property type="project" value="InterPro"/>
</dbReference>
<dbReference type="Pfam" id="PF22754">
    <property type="entry name" value="bHLH-TF_ACT-like_plant"/>
    <property type="match status" value="1"/>
</dbReference>
<feature type="compositionally biased region" description="Polar residues" evidence="6">
    <location>
        <begin position="126"/>
        <end position="146"/>
    </location>
</feature>
<evidence type="ECO:0000313" key="9">
    <source>
        <dbReference type="Proteomes" id="UP000283530"/>
    </source>
</evidence>
<dbReference type="CDD" id="cd11448">
    <property type="entry name" value="bHLH_AtFAMA_like"/>
    <property type="match status" value="1"/>
</dbReference>
<feature type="compositionally biased region" description="Basic residues" evidence="6">
    <location>
        <begin position="172"/>
        <end position="181"/>
    </location>
</feature>
<comment type="subcellular location">
    <subcellularLocation>
        <location evidence="1">Nucleus</location>
    </subcellularLocation>
</comment>
<protein>
    <submittedName>
        <fullName evidence="8">Transcription factor bHLH67 isoform X1</fullName>
    </submittedName>
</protein>
<keyword evidence="2" id="KW-0805">Transcription regulation</keyword>
<keyword evidence="5" id="KW-0539">Nucleus</keyword>
<evidence type="ECO:0000259" key="7">
    <source>
        <dbReference type="PROSITE" id="PS50888"/>
    </source>
</evidence>
<keyword evidence="4" id="KW-0804">Transcription</keyword>
<evidence type="ECO:0000256" key="6">
    <source>
        <dbReference type="SAM" id="MobiDB-lite"/>
    </source>
</evidence>
<dbReference type="EMBL" id="QPKB01000006">
    <property type="protein sequence ID" value="RWR87712.1"/>
    <property type="molecule type" value="Genomic_DNA"/>
</dbReference>
<dbReference type="Gene3D" id="4.10.280.10">
    <property type="entry name" value="Helix-loop-helix DNA-binding domain"/>
    <property type="match status" value="1"/>
</dbReference>